<keyword evidence="1" id="KW-0472">Membrane</keyword>
<name>A0A3S9VVR5_9BACT</name>
<dbReference type="AlphaFoldDB" id="A0A3S9VVR5"/>
<keyword evidence="1" id="KW-1133">Transmembrane helix</keyword>
<feature type="transmembrane region" description="Helical" evidence="1">
    <location>
        <begin position="7"/>
        <end position="27"/>
    </location>
</feature>
<dbReference type="Proteomes" id="UP000270673">
    <property type="component" value="Chromosome"/>
</dbReference>
<dbReference type="KEGG" id="buy:D8S85_14235"/>
<gene>
    <name evidence="2" type="ORF">D8S85_14235</name>
</gene>
<keyword evidence="3" id="KW-1185">Reference proteome</keyword>
<sequence>MKNIRAYYLFLRKGIISSVILFLLGTWQQIPLYYMGLYGAILIVTIFLVYYFLRFLYKKQTGFTTCFRFGFIPKRGFGNLLKKYGLFLFLVLMLGLGLLCIPWKYLWQMVFVSSFSFYLNYIGAVAYCNLFLTCKNRKNEDAGK</sequence>
<dbReference type="RefSeq" id="WP_106481242.1">
    <property type="nucleotide sequence ID" value="NZ_CP032819.1"/>
</dbReference>
<reference evidence="2 3" key="1">
    <citation type="submission" date="2018-10" db="EMBL/GenBank/DDBJ databases">
        <title>Butyricimonas faecalis sp. nov., isolated from human faeces and emended description of the genus Butyricimonas.</title>
        <authorList>
            <person name="Le Roy T."/>
            <person name="Van der Smissen P."/>
            <person name="Paquot A."/>
            <person name="Delzenne N."/>
            <person name="Muccioli G."/>
            <person name="Collet J.-F."/>
            <person name="Cani P.D."/>
        </authorList>
    </citation>
    <scope>NUCLEOTIDE SEQUENCE [LARGE SCALE GENOMIC DNA]</scope>
    <source>
        <strain evidence="2 3">H184</strain>
    </source>
</reference>
<proteinExistence type="predicted"/>
<feature type="transmembrane region" description="Helical" evidence="1">
    <location>
        <begin position="33"/>
        <end position="53"/>
    </location>
</feature>
<accession>A0A3S9VVR5</accession>
<protein>
    <submittedName>
        <fullName evidence="2">Uncharacterized protein</fullName>
    </submittedName>
</protein>
<evidence type="ECO:0000313" key="3">
    <source>
        <dbReference type="Proteomes" id="UP000270673"/>
    </source>
</evidence>
<dbReference type="EMBL" id="CP032819">
    <property type="protein sequence ID" value="AZS30590.1"/>
    <property type="molecule type" value="Genomic_DNA"/>
</dbReference>
<keyword evidence="1" id="KW-0812">Transmembrane</keyword>
<evidence type="ECO:0000256" key="1">
    <source>
        <dbReference type="SAM" id="Phobius"/>
    </source>
</evidence>
<feature type="transmembrane region" description="Helical" evidence="1">
    <location>
        <begin position="84"/>
        <end position="105"/>
    </location>
</feature>
<evidence type="ECO:0000313" key="2">
    <source>
        <dbReference type="EMBL" id="AZS30590.1"/>
    </source>
</evidence>
<organism evidence="2 3">
    <name type="scientific">Butyricimonas faecalis</name>
    <dbReference type="NCBI Taxonomy" id="2093856"/>
    <lineage>
        <taxon>Bacteria</taxon>
        <taxon>Pseudomonadati</taxon>
        <taxon>Bacteroidota</taxon>
        <taxon>Bacteroidia</taxon>
        <taxon>Bacteroidales</taxon>
        <taxon>Odoribacteraceae</taxon>
        <taxon>Butyricimonas</taxon>
    </lineage>
</organism>
<feature type="transmembrane region" description="Helical" evidence="1">
    <location>
        <begin position="111"/>
        <end position="132"/>
    </location>
</feature>